<dbReference type="Proteomes" id="UP001597458">
    <property type="component" value="Unassembled WGS sequence"/>
</dbReference>
<gene>
    <name evidence="3 5" type="primary">smpB</name>
    <name evidence="5" type="ORF">ACFSTF_10710</name>
</gene>
<dbReference type="Gene3D" id="2.40.280.10">
    <property type="match status" value="1"/>
</dbReference>
<dbReference type="InterPro" id="IPR023620">
    <property type="entry name" value="SmpB"/>
</dbReference>
<dbReference type="Pfam" id="PF01668">
    <property type="entry name" value="SmpB"/>
    <property type="match status" value="1"/>
</dbReference>
<dbReference type="CDD" id="cd09294">
    <property type="entry name" value="SmpB"/>
    <property type="match status" value="1"/>
</dbReference>
<dbReference type="PROSITE" id="PS01317">
    <property type="entry name" value="SSRP"/>
    <property type="match status" value="1"/>
</dbReference>
<sequence>MTKEKTESRVLAQNRKAGHDYFIEETYEAGIVLQGTEIKSIRKGSVSIKDAFARVENGELMLHNMHVSPYEQGNRYNHDPLRTRKLLLHKKQINKLIGQTKEAGYAIVPLKIYVKNGFAKILIGLGKGKKNYDKRETLKRKSAQREMDRALRDRQKM</sequence>
<evidence type="ECO:0000313" key="5">
    <source>
        <dbReference type="EMBL" id="MFD2617776.1"/>
    </source>
</evidence>
<organism evidence="5 6">
    <name type="scientific">Terrilactibacillus laevilacticus</name>
    <dbReference type="NCBI Taxonomy" id="1380157"/>
    <lineage>
        <taxon>Bacteria</taxon>
        <taxon>Bacillati</taxon>
        <taxon>Bacillota</taxon>
        <taxon>Bacilli</taxon>
        <taxon>Bacillales</taxon>
        <taxon>Bacillaceae</taxon>
        <taxon>Terrilactibacillus</taxon>
    </lineage>
</organism>
<comment type="subcellular location">
    <subcellularLocation>
        <location evidence="3">Cytoplasm</location>
    </subcellularLocation>
    <text evidence="3">The tmRNA-SmpB complex associates with stalled 70S ribosomes.</text>
</comment>
<dbReference type="EMBL" id="JBHUMR010000014">
    <property type="protein sequence ID" value="MFD2617776.1"/>
    <property type="molecule type" value="Genomic_DNA"/>
</dbReference>
<evidence type="ECO:0000256" key="2">
    <source>
        <dbReference type="ARBA" id="ARBA00022884"/>
    </source>
</evidence>
<dbReference type="InterPro" id="IPR000037">
    <property type="entry name" value="SsrA-bd_prot"/>
</dbReference>
<reference evidence="6" key="1">
    <citation type="journal article" date="2019" name="Int. J. Syst. Evol. Microbiol.">
        <title>The Global Catalogue of Microorganisms (GCM) 10K type strain sequencing project: providing services to taxonomists for standard genome sequencing and annotation.</title>
        <authorList>
            <consortium name="The Broad Institute Genomics Platform"/>
            <consortium name="The Broad Institute Genome Sequencing Center for Infectious Disease"/>
            <person name="Wu L."/>
            <person name="Ma J."/>
        </authorList>
    </citation>
    <scope>NUCLEOTIDE SEQUENCE [LARGE SCALE GENOMIC DNA]</scope>
    <source>
        <strain evidence="6">TISTR 2241</strain>
    </source>
</reference>
<dbReference type="HAMAP" id="MF_00023">
    <property type="entry name" value="SmpB"/>
    <property type="match status" value="1"/>
</dbReference>
<feature type="region of interest" description="Disordered" evidence="4">
    <location>
        <begin position="137"/>
        <end position="157"/>
    </location>
</feature>
<proteinExistence type="inferred from homology"/>
<accession>A0ABW5PSC9</accession>
<comment type="function">
    <text evidence="3">Required for rescue of stalled ribosomes mediated by trans-translation. Binds to transfer-messenger RNA (tmRNA), required for stable association of tmRNA with ribosomes. tmRNA and SmpB together mimic tRNA shape, replacing the anticodon stem-loop with SmpB. tmRNA is encoded by the ssrA gene; the 2 termini fold to resemble tRNA(Ala) and it encodes a 'tag peptide', a short internal open reading frame. During trans-translation Ala-aminoacylated tmRNA acts like a tRNA, entering the A-site of stalled ribosomes, displacing the stalled mRNA. The ribosome then switches to translate the ORF on the tmRNA; the nascent peptide is terminated with the 'tag peptide' encoded by the tmRNA and targeted for degradation. The ribosome is freed to recommence translation, which seems to be the essential function of trans-translation.</text>
</comment>
<evidence type="ECO:0000256" key="4">
    <source>
        <dbReference type="SAM" id="MobiDB-lite"/>
    </source>
</evidence>
<evidence type="ECO:0000313" key="6">
    <source>
        <dbReference type="Proteomes" id="UP001597458"/>
    </source>
</evidence>
<protein>
    <recommendedName>
        <fullName evidence="3">SsrA-binding protein</fullName>
    </recommendedName>
    <alternativeName>
        <fullName evidence="3">Small protein B</fullName>
    </alternativeName>
</protein>
<dbReference type="InterPro" id="IPR020081">
    <property type="entry name" value="SsrA-bd_prot_CS"/>
</dbReference>
<evidence type="ECO:0000256" key="3">
    <source>
        <dbReference type="HAMAP-Rule" id="MF_00023"/>
    </source>
</evidence>
<keyword evidence="2 3" id="KW-0694">RNA-binding</keyword>
<keyword evidence="6" id="KW-1185">Reference proteome</keyword>
<evidence type="ECO:0000256" key="1">
    <source>
        <dbReference type="ARBA" id="ARBA00022490"/>
    </source>
</evidence>
<feature type="compositionally biased region" description="Basic and acidic residues" evidence="4">
    <location>
        <begin position="143"/>
        <end position="157"/>
    </location>
</feature>
<dbReference type="PANTHER" id="PTHR30308:SF2">
    <property type="entry name" value="SSRA-BINDING PROTEIN"/>
    <property type="match status" value="1"/>
</dbReference>
<dbReference type="RefSeq" id="WP_141190265.1">
    <property type="nucleotide sequence ID" value="NZ_JBHUMR010000014.1"/>
</dbReference>
<dbReference type="SUPFAM" id="SSF74982">
    <property type="entry name" value="Small protein B (SmpB)"/>
    <property type="match status" value="1"/>
</dbReference>
<dbReference type="NCBIfam" id="NF003843">
    <property type="entry name" value="PRK05422.1"/>
    <property type="match status" value="1"/>
</dbReference>
<dbReference type="PANTHER" id="PTHR30308">
    <property type="entry name" value="TMRNA-BINDING COMPONENT OF TRANS-TRANSLATION TAGGING COMPLEX"/>
    <property type="match status" value="1"/>
</dbReference>
<comment type="caution">
    <text evidence="5">The sequence shown here is derived from an EMBL/GenBank/DDBJ whole genome shotgun (WGS) entry which is preliminary data.</text>
</comment>
<name>A0ABW5PSC9_9BACI</name>
<dbReference type="NCBIfam" id="TIGR00086">
    <property type="entry name" value="smpB"/>
    <property type="match status" value="1"/>
</dbReference>
<keyword evidence="1 3" id="KW-0963">Cytoplasm</keyword>
<comment type="similarity">
    <text evidence="3">Belongs to the SmpB family.</text>
</comment>